<gene>
    <name evidence="1" type="ORF">S12H4_21223</name>
</gene>
<comment type="caution">
    <text evidence="1">The sequence shown here is derived from an EMBL/GenBank/DDBJ whole genome shotgun (WGS) entry which is preliminary data.</text>
</comment>
<name>X1RLK7_9ZZZZ</name>
<accession>X1RLK7</accession>
<organism evidence="1">
    <name type="scientific">marine sediment metagenome</name>
    <dbReference type="NCBI Taxonomy" id="412755"/>
    <lineage>
        <taxon>unclassified sequences</taxon>
        <taxon>metagenomes</taxon>
        <taxon>ecological metagenomes</taxon>
    </lineage>
</organism>
<feature type="non-terminal residue" evidence="1">
    <location>
        <position position="81"/>
    </location>
</feature>
<reference evidence="1" key="1">
    <citation type="journal article" date="2014" name="Front. Microbiol.">
        <title>High frequency of phylogenetically diverse reductive dehalogenase-homologous genes in deep subseafloor sedimentary metagenomes.</title>
        <authorList>
            <person name="Kawai M."/>
            <person name="Futagami T."/>
            <person name="Toyoda A."/>
            <person name="Takaki Y."/>
            <person name="Nishi S."/>
            <person name="Hori S."/>
            <person name="Arai W."/>
            <person name="Tsubouchi T."/>
            <person name="Morono Y."/>
            <person name="Uchiyama I."/>
            <person name="Ito T."/>
            <person name="Fujiyama A."/>
            <person name="Inagaki F."/>
            <person name="Takami H."/>
        </authorList>
    </citation>
    <scope>NUCLEOTIDE SEQUENCE</scope>
    <source>
        <strain evidence="1">Expedition CK06-06</strain>
    </source>
</reference>
<dbReference type="EMBL" id="BARW01010882">
    <property type="protein sequence ID" value="GAI81642.1"/>
    <property type="molecule type" value="Genomic_DNA"/>
</dbReference>
<protein>
    <submittedName>
        <fullName evidence="1">Uncharacterized protein</fullName>
    </submittedName>
</protein>
<evidence type="ECO:0000313" key="1">
    <source>
        <dbReference type="EMBL" id="GAI81642.1"/>
    </source>
</evidence>
<dbReference type="AlphaFoldDB" id="X1RLK7"/>
<sequence>MALLSVGSACQPCDIEAGLGQEFSLAIGQKAQITGENLEISFKEVSEDSRCARDVTCVWEGRVVCLLEITQDSVLNEITLT</sequence>
<proteinExistence type="predicted"/>